<sequence>MTTNALSSRGPSQVPCITIHIRIQNGSGVGNEQSGPADNLFQSEFGNLLFPIPTKFTFITHSIFRG</sequence>
<protein>
    <submittedName>
        <fullName evidence="1">Uncharacterized protein</fullName>
    </submittedName>
</protein>
<accession>A0A9Q0SAA0</accession>
<gene>
    <name evidence="1" type="ORF">Bhyg_04756</name>
</gene>
<evidence type="ECO:0000313" key="1">
    <source>
        <dbReference type="EMBL" id="KAJ6649520.1"/>
    </source>
</evidence>
<name>A0A9Q0SAA0_9DIPT</name>
<keyword evidence="2" id="KW-1185">Reference proteome</keyword>
<evidence type="ECO:0000313" key="2">
    <source>
        <dbReference type="Proteomes" id="UP001151699"/>
    </source>
</evidence>
<comment type="caution">
    <text evidence="1">The sequence shown here is derived from an EMBL/GenBank/DDBJ whole genome shotgun (WGS) entry which is preliminary data.</text>
</comment>
<proteinExistence type="predicted"/>
<organism evidence="1 2">
    <name type="scientific">Pseudolycoriella hygida</name>
    <dbReference type="NCBI Taxonomy" id="35572"/>
    <lineage>
        <taxon>Eukaryota</taxon>
        <taxon>Metazoa</taxon>
        <taxon>Ecdysozoa</taxon>
        <taxon>Arthropoda</taxon>
        <taxon>Hexapoda</taxon>
        <taxon>Insecta</taxon>
        <taxon>Pterygota</taxon>
        <taxon>Neoptera</taxon>
        <taxon>Endopterygota</taxon>
        <taxon>Diptera</taxon>
        <taxon>Nematocera</taxon>
        <taxon>Sciaroidea</taxon>
        <taxon>Sciaridae</taxon>
        <taxon>Pseudolycoriella</taxon>
    </lineage>
</organism>
<dbReference type="EMBL" id="WJQU01000001">
    <property type="protein sequence ID" value="KAJ6649520.1"/>
    <property type="molecule type" value="Genomic_DNA"/>
</dbReference>
<reference evidence="1" key="1">
    <citation type="submission" date="2022-07" db="EMBL/GenBank/DDBJ databases">
        <authorList>
            <person name="Trinca V."/>
            <person name="Uliana J.V.C."/>
            <person name="Torres T.T."/>
            <person name="Ward R.J."/>
            <person name="Monesi N."/>
        </authorList>
    </citation>
    <scope>NUCLEOTIDE SEQUENCE</scope>
    <source>
        <strain evidence="1">HSMRA1968</strain>
        <tissue evidence="1">Whole embryos</tissue>
    </source>
</reference>
<dbReference type="Proteomes" id="UP001151699">
    <property type="component" value="Chromosome A"/>
</dbReference>
<dbReference type="AlphaFoldDB" id="A0A9Q0SAA0"/>